<feature type="compositionally biased region" description="Basic and acidic residues" evidence="6">
    <location>
        <begin position="237"/>
        <end position="246"/>
    </location>
</feature>
<dbReference type="AlphaFoldDB" id="A0A6P8B5R7"/>
<dbReference type="RefSeq" id="XP_030982485.1">
    <property type="nucleotide sequence ID" value="XM_031125861.1"/>
</dbReference>
<dbReference type="InterPro" id="IPR050562">
    <property type="entry name" value="FAD_mOase_fung"/>
</dbReference>
<keyword evidence="4" id="KW-0274">FAD</keyword>
<dbReference type="GO" id="GO:0004497">
    <property type="term" value="F:monooxygenase activity"/>
    <property type="evidence" value="ECO:0007669"/>
    <property type="project" value="InterPro"/>
</dbReference>
<evidence type="ECO:0000256" key="5">
    <source>
        <dbReference type="ARBA" id="ARBA00023002"/>
    </source>
</evidence>
<gene>
    <name evidence="9" type="ORF">PgNI_05830</name>
</gene>
<evidence type="ECO:0000259" key="7">
    <source>
        <dbReference type="Pfam" id="PF01494"/>
    </source>
</evidence>
<dbReference type="GeneID" id="41960770"/>
<feature type="domain" description="FAD-binding" evidence="7">
    <location>
        <begin position="56"/>
        <end position="222"/>
    </location>
</feature>
<feature type="region of interest" description="Disordered" evidence="6">
    <location>
        <begin position="225"/>
        <end position="247"/>
    </location>
</feature>
<dbReference type="GO" id="GO:0071949">
    <property type="term" value="F:FAD binding"/>
    <property type="evidence" value="ECO:0007669"/>
    <property type="project" value="InterPro"/>
</dbReference>
<proteinExistence type="inferred from homology"/>
<feature type="region of interest" description="Disordered" evidence="6">
    <location>
        <begin position="516"/>
        <end position="536"/>
    </location>
</feature>
<reference evidence="9" key="3">
    <citation type="submission" date="2025-08" db="UniProtKB">
        <authorList>
            <consortium name="RefSeq"/>
        </authorList>
    </citation>
    <scope>IDENTIFICATION</scope>
    <source>
        <strain evidence="9">NI907</strain>
    </source>
</reference>
<dbReference type="InterPro" id="IPR002938">
    <property type="entry name" value="FAD-bd"/>
</dbReference>
<evidence type="ECO:0000256" key="3">
    <source>
        <dbReference type="ARBA" id="ARBA00022630"/>
    </source>
</evidence>
<accession>A0A6P8B5R7</accession>
<protein>
    <recommendedName>
        <fullName evidence="7">FAD-binding domain-containing protein</fullName>
    </recommendedName>
</protein>
<dbReference type="SUPFAM" id="SSF51905">
    <property type="entry name" value="FAD/NAD(P)-binding domain"/>
    <property type="match status" value="1"/>
</dbReference>
<evidence type="ECO:0000256" key="6">
    <source>
        <dbReference type="SAM" id="MobiDB-lite"/>
    </source>
</evidence>
<dbReference type="Gene3D" id="3.50.50.60">
    <property type="entry name" value="FAD/NAD(P)-binding domain"/>
    <property type="match status" value="1"/>
</dbReference>
<dbReference type="InterPro" id="IPR036188">
    <property type="entry name" value="FAD/NAD-bd_sf"/>
</dbReference>
<dbReference type="KEGG" id="pgri:PgNI_05830"/>
<keyword evidence="3" id="KW-0285">Flavoprotein</keyword>
<keyword evidence="5" id="KW-0560">Oxidoreductase</keyword>
<evidence type="ECO:0000313" key="8">
    <source>
        <dbReference type="Proteomes" id="UP000515153"/>
    </source>
</evidence>
<keyword evidence="8" id="KW-1185">Reference proteome</keyword>
<reference evidence="8 9" key="1">
    <citation type="journal article" date="2019" name="Mol. Biol. Evol.">
        <title>Blast fungal genomes show frequent chromosomal changes, gene gains and losses, and effector gene turnover.</title>
        <authorList>
            <person name="Gomez Luciano L.B."/>
            <person name="Jason Tsai I."/>
            <person name="Chuma I."/>
            <person name="Tosa Y."/>
            <person name="Chen Y.H."/>
            <person name="Li J.Y."/>
            <person name="Li M.Y."/>
            <person name="Jade Lu M.Y."/>
            <person name="Nakayashiki H."/>
            <person name="Li W.H."/>
        </authorList>
    </citation>
    <scope>NUCLEOTIDE SEQUENCE [LARGE SCALE GENOMIC DNA]</scope>
    <source>
        <strain evidence="8 9">NI907</strain>
    </source>
</reference>
<evidence type="ECO:0000256" key="1">
    <source>
        <dbReference type="ARBA" id="ARBA00001974"/>
    </source>
</evidence>
<evidence type="ECO:0000313" key="9">
    <source>
        <dbReference type="RefSeq" id="XP_030982485.1"/>
    </source>
</evidence>
<comment type="similarity">
    <text evidence="2">Belongs to the paxM FAD-dependent monooxygenase family.</text>
</comment>
<dbReference type="Proteomes" id="UP000515153">
    <property type="component" value="Chromosome I"/>
</dbReference>
<dbReference type="PANTHER" id="PTHR47356:SF2">
    <property type="entry name" value="FAD-BINDING DOMAIN-CONTAINING PROTEIN-RELATED"/>
    <property type="match status" value="1"/>
</dbReference>
<dbReference type="PANTHER" id="PTHR47356">
    <property type="entry name" value="FAD-DEPENDENT MONOOXYGENASE ASQG-RELATED"/>
    <property type="match status" value="1"/>
</dbReference>
<evidence type="ECO:0000256" key="2">
    <source>
        <dbReference type="ARBA" id="ARBA00007992"/>
    </source>
</evidence>
<name>A0A6P8B5R7_PYRGI</name>
<reference evidence="9" key="2">
    <citation type="submission" date="2019-10" db="EMBL/GenBank/DDBJ databases">
        <authorList>
            <consortium name="NCBI Genome Project"/>
        </authorList>
    </citation>
    <scope>NUCLEOTIDE SEQUENCE</scope>
    <source>
        <strain evidence="9">NI907</strain>
    </source>
</reference>
<comment type="cofactor">
    <cofactor evidence="1">
        <name>FAD</name>
        <dbReference type="ChEBI" id="CHEBI:57692"/>
    </cofactor>
</comment>
<sequence length="536" mass="59049">MSHQEPESSLVAADMQHQEKLQTMDAEGQLPAVSATKMAEGLSRATTDQESLQSFRVIIVGGGPGGLMMAHMLARAGIDWTLLERRDDGGLVQPGTALALWPQAARVLDQLGLLEEAEKLYLPLVGKINFTKDGTVVCTSNMIERLGTNHGYPWMLFDRQVLVDFLSRRLPEQETRVQHGKCVSSIVSTPSEARITCTDGTVIHGSLIIGCDGVRSGVRRAMRDQATFPEGGSPVPRQDKKSKPVNDVDDDVMSAVFTGMAGHCHRPEGMAPQTVHEMHDWGLAILCMAGDDDAYFFVFKRLPKKNPISHRPRGDRTSSREEDLAELAAEVADWPVVAGGALRFRDVWAVRTRATRLDFEEGFAEEWHRGRLVLVSDAAAKMTPNAAFSLATGVQGMVELTNRLRRLLLTTSRPSGEQLTNEVLAPYQKARQPMAKFVKDFSAGYTRTSSWSNKGWRFVDWLSPKIGGDAVMTDTMVASIVKRSIVLDFAEEKDYRVGKMPWKNGRVKEAPEMLTMGPRKKSIASSDEAVGLASAR</sequence>
<dbReference type="Pfam" id="PF01494">
    <property type="entry name" value="FAD_binding_3"/>
    <property type="match status" value="1"/>
</dbReference>
<evidence type="ECO:0000256" key="4">
    <source>
        <dbReference type="ARBA" id="ARBA00022827"/>
    </source>
</evidence>
<organism evidence="8 9">
    <name type="scientific">Pyricularia grisea</name>
    <name type="common">Crabgrass-specific blast fungus</name>
    <name type="synonym">Magnaporthe grisea</name>
    <dbReference type="NCBI Taxonomy" id="148305"/>
    <lineage>
        <taxon>Eukaryota</taxon>
        <taxon>Fungi</taxon>
        <taxon>Dikarya</taxon>
        <taxon>Ascomycota</taxon>
        <taxon>Pezizomycotina</taxon>
        <taxon>Sordariomycetes</taxon>
        <taxon>Sordariomycetidae</taxon>
        <taxon>Magnaporthales</taxon>
        <taxon>Pyriculariaceae</taxon>
        <taxon>Pyricularia</taxon>
    </lineage>
</organism>
<dbReference type="PRINTS" id="PR00420">
    <property type="entry name" value="RNGMNOXGNASE"/>
</dbReference>